<evidence type="ECO:0000313" key="1">
    <source>
        <dbReference type="EMBL" id="KAI9456301.1"/>
    </source>
</evidence>
<comment type="caution">
    <text evidence="1">The sequence shown here is derived from an EMBL/GenBank/DDBJ whole genome shotgun (WGS) entry which is preliminary data.</text>
</comment>
<reference evidence="1" key="1">
    <citation type="submission" date="2021-03" db="EMBL/GenBank/DDBJ databases">
        <title>Evolutionary priming and transition to the ectomycorrhizal habit in an iconic lineage of mushroom-forming fungi: is preadaptation a requirement?</title>
        <authorList>
            <consortium name="DOE Joint Genome Institute"/>
            <person name="Looney B.P."/>
            <person name="Miyauchi S."/>
            <person name="Morin E."/>
            <person name="Drula E."/>
            <person name="Courty P.E."/>
            <person name="Chicoki N."/>
            <person name="Fauchery L."/>
            <person name="Kohler A."/>
            <person name="Kuo A."/>
            <person name="LaButti K."/>
            <person name="Pangilinan J."/>
            <person name="Lipzen A."/>
            <person name="Riley R."/>
            <person name="Andreopoulos W."/>
            <person name="He G."/>
            <person name="Johnson J."/>
            <person name="Barry K.W."/>
            <person name="Grigoriev I.V."/>
            <person name="Nagy L."/>
            <person name="Hibbett D."/>
            <person name="Henrissat B."/>
            <person name="Matheny P.B."/>
            <person name="Labbe J."/>
            <person name="Martin A.F."/>
        </authorList>
    </citation>
    <scope>NUCLEOTIDE SEQUENCE</scope>
    <source>
        <strain evidence="1">BPL698</strain>
    </source>
</reference>
<evidence type="ECO:0000313" key="2">
    <source>
        <dbReference type="Proteomes" id="UP001207468"/>
    </source>
</evidence>
<organism evidence="1 2">
    <name type="scientific">Russula earlei</name>
    <dbReference type="NCBI Taxonomy" id="71964"/>
    <lineage>
        <taxon>Eukaryota</taxon>
        <taxon>Fungi</taxon>
        <taxon>Dikarya</taxon>
        <taxon>Basidiomycota</taxon>
        <taxon>Agaricomycotina</taxon>
        <taxon>Agaricomycetes</taxon>
        <taxon>Russulales</taxon>
        <taxon>Russulaceae</taxon>
        <taxon>Russula</taxon>
    </lineage>
</organism>
<keyword evidence="2" id="KW-1185">Reference proteome</keyword>
<proteinExistence type="predicted"/>
<name>A0ACC0U1Y8_9AGAM</name>
<sequence length="343" mass="37718">MTHKTARLGGATSDVVLAKVGHGLMMMTWKPTPVPDEEAFAAIKAGIDALPPGAKMFLNSGEFYGQGLTTANLELVARFFEKHPEYAERTFLSVKGGLRPGQIVTDGSRENLRRSVDDILKALRGTKKLDLFQPARRDQNFEIEHYAEVLNELVKEGKFDYIGLSEVGAETIRRAHKIAPVAAVEIEVSLQAYERQTKDVIATCKELGITLIAYSPLGRGLLTGHIKSAQDFEEGDFRRNYSRFQDANIGHNLQLVDGLSAVANRKGITVAQLSIAWVGALGDHVIPLPGSSNVKRTLENLQAGDVELTAEDLAEISELLEKYPRKGARYVDGLTEQQLHLWG</sequence>
<gene>
    <name evidence="1" type="ORF">F5148DRAFT_1224488</name>
</gene>
<dbReference type="Proteomes" id="UP001207468">
    <property type="component" value="Unassembled WGS sequence"/>
</dbReference>
<protein>
    <submittedName>
        <fullName evidence="1">Aldo/keto reductase</fullName>
    </submittedName>
</protein>
<accession>A0ACC0U1Y8</accession>
<dbReference type="EMBL" id="JAGFNK010000238">
    <property type="protein sequence ID" value="KAI9456301.1"/>
    <property type="molecule type" value="Genomic_DNA"/>
</dbReference>